<evidence type="ECO:0000313" key="2">
    <source>
        <dbReference type="Proteomes" id="UP000005867"/>
    </source>
</evidence>
<name>G7VE46_9CREN</name>
<evidence type="ECO:0000313" key="1">
    <source>
        <dbReference type="EMBL" id="AET32819.1"/>
    </source>
</evidence>
<dbReference type="OrthoDB" id="46110at2157"/>
<dbReference type="EMBL" id="CP003098">
    <property type="protein sequence ID" value="AET32819.1"/>
    <property type="molecule type" value="Genomic_DNA"/>
</dbReference>
<proteinExistence type="predicted"/>
<protein>
    <submittedName>
        <fullName evidence="1">Uncharacterized protein</fullName>
    </submittedName>
</protein>
<keyword evidence="2" id="KW-1185">Reference proteome</keyword>
<dbReference type="REBASE" id="41359">
    <property type="entry name" value="Psp1860ORF1393P"/>
</dbReference>
<reference evidence="1 2" key="1">
    <citation type="journal article" date="2012" name="J. Bacteriol.">
        <title>Complete genome sequence of strain 1860, a crenarchaeon of the genus pyrobaculum able to grow with various electron acceptors.</title>
        <authorList>
            <person name="Mardanov A.V."/>
            <person name="Gumerov V.M."/>
            <person name="Slobodkina G.B."/>
            <person name="Beletsky A.V."/>
            <person name="Bonch-Osmolovskaya E.A."/>
            <person name="Ravin N.V."/>
            <person name="Skryabin K.G."/>
        </authorList>
    </citation>
    <scope>NUCLEOTIDE SEQUENCE [LARGE SCALE GENOMIC DNA]</scope>
    <source>
        <strain evidence="1 2">1860</strain>
    </source>
</reference>
<gene>
    <name evidence="1" type="ORF">P186_1392</name>
</gene>
<dbReference type="GeneID" id="11595651"/>
<dbReference type="BioCyc" id="PSP1104324:GJSN-1368-MONOMER"/>
<dbReference type="HOGENOM" id="CLU_820437_0_0_2"/>
<sequence length="338" mass="38481">MKNKIDVCRKAIMSAVDTRHLHEIFGRFSKELCEGAVRGGDIDAFRSVSEWVSWLSWSSVVLDEQDYLTTAVYALRLAPRLAPTDYGRSRQRDLGQLWTDAIRGHLGEAAFVKWLSQRFRKAVKTGIEAVGPLDEFLPTDIVEVDGRRPEVKVSIKTTKLNGIWLDIPYKQIKHSDVFVLVRVGATREHFVAFLKAISVIRDKLLEPALRSGIITQDVYRELWESLPNFTPVPAYVAGYFDKREYSSRIDAEKILEADGVAKAKRIVINRYMGYWNPKNEELRRLLSEKLSQKIGRDIAGLKIAFEGIGEFSEADHFIVSSGLLKRAEDDWARLVAQL</sequence>
<dbReference type="RefSeq" id="WP_014288645.1">
    <property type="nucleotide sequence ID" value="NC_016645.1"/>
</dbReference>
<dbReference type="Proteomes" id="UP000005867">
    <property type="component" value="Chromosome"/>
</dbReference>
<organism evidence="1 2">
    <name type="scientific">Pyrobaculum ferrireducens</name>
    <dbReference type="NCBI Taxonomy" id="1104324"/>
    <lineage>
        <taxon>Archaea</taxon>
        <taxon>Thermoproteota</taxon>
        <taxon>Thermoprotei</taxon>
        <taxon>Thermoproteales</taxon>
        <taxon>Thermoproteaceae</taxon>
        <taxon>Pyrobaculum</taxon>
    </lineage>
</organism>
<dbReference type="KEGG" id="pyr:P186_1392"/>
<dbReference type="eggNOG" id="arCOG06089">
    <property type="taxonomic scope" value="Archaea"/>
</dbReference>
<accession>G7VE46</accession>
<dbReference type="AlphaFoldDB" id="G7VE46"/>